<evidence type="ECO:0000313" key="2">
    <source>
        <dbReference type="EMBL" id="SDF24242.1"/>
    </source>
</evidence>
<proteinExistence type="predicted"/>
<reference evidence="2 3" key="1">
    <citation type="submission" date="2016-10" db="EMBL/GenBank/DDBJ databases">
        <authorList>
            <person name="de Groot N.N."/>
        </authorList>
    </citation>
    <scope>NUCLEOTIDE SEQUENCE [LARGE SCALE GENOMIC DNA]</scope>
    <source>
        <strain evidence="2 3">CGMCC 4.3143</strain>
    </source>
</reference>
<evidence type="ECO:0000313" key="3">
    <source>
        <dbReference type="Proteomes" id="UP000198967"/>
    </source>
</evidence>
<evidence type="ECO:0000259" key="1">
    <source>
        <dbReference type="Pfam" id="PF01890"/>
    </source>
</evidence>
<dbReference type="InterPro" id="IPR002750">
    <property type="entry name" value="CobE/GbiG_C"/>
</dbReference>
<keyword evidence="2" id="KW-0489">Methyltransferase</keyword>
<dbReference type="GO" id="GO:0008483">
    <property type="term" value="F:transaminase activity"/>
    <property type="evidence" value="ECO:0007669"/>
    <property type="project" value="UniProtKB-KW"/>
</dbReference>
<dbReference type="AlphaFoldDB" id="A0A1G7JH12"/>
<name>A0A1G7JH12_PSEOR</name>
<accession>A0A1G7JH12</accession>
<dbReference type="GO" id="GO:0008168">
    <property type="term" value="F:methyltransferase activity"/>
    <property type="evidence" value="ECO:0007669"/>
    <property type="project" value="UniProtKB-KW"/>
</dbReference>
<protein>
    <submittedName>
        <fullName evidence="2">Histidinol-phosphate aminotransferase/cobalt-precorrin 5A hydrolase/cobalt-precorrin 5A hydrolase / precorrin-3B C17-methyltransferase</fullName>
    </submittedName>
</protein>
<dbReference type="STRING" id="366584.SAMN05216377_10452"/>
<dbReference type="Proteomes" id="UP000198967">
    <property type="component" value="Unassembled WGS sequence"/>
</dbReference>
<dbReference type="InterPro" id="IPR036518">
    <property type="entry name" value="CobE/GbiG_C_sf"/>
</dbReference>
<gene>
    <name evidence="2" type="ORF">SAMN05216377_10452</name>
</gene>
<dbReference type="GO" id="GO:0032259">
    <property type="term" value="P:methylation"/>
    <property type="evidence" value="ECO:0007669"/>
    <property type="project" value="UniProtKB-KW"/>
</dbReference>
<keyword evidence="2" id="KW-0378">Hydrolase</keyword>
<organism evidence="2 3">
    <name type="scientific">Pseudonocardia oroxyli</name>
    <dbReference type="NCBI Taxonomy" id="366584"/>
    <lineage>
        <taxon>Bacteria</taxon>
        <taxon>Bacillati</taxon>
        <taxon>Actinomycetota</taxon>
        <taxon>Actinomycetes</taxon>
        <taxon>Pseudonocardiales</taxon>
        <taxon>Pseudonocardiaceae</taxon>
        <taxon>Pseudonocardia</taxon>
    </lineage>
</organism>
<keyword evidence="2" id="KW-0808">Transferase</keyword>
<dbReference type="Gene3D" id="3.30.420.180">
    <property type="entry name" value="CobE/GbiG C-terminal domain"/>
    <property type="match status" value="1"/>
</dbReference>
<keyword evidence="2" id="KW-0032">Aminotransferase</keyword>
<dbReference type="GO" id="GO:0009236">
    <property type="term" value="P:cobalamin biosynthetic process"/>
    <property type="evidence" value="ECO:0007669"/>
    <property type="project" value="InterPro"/>
</dbReference>
<feature type="domain" description="CobE/GbiG C-terminal" evidence="1">
    <location>
        <begin position="9"/>
        <end position="132"/>
    </location>
</feature>
<dbReference type="Pfam" id="PF01890">
    <property type="entry name" value="CbiG_C"/>
    <property type="match status" value="1"/>
</dbReference>
<dbReference type="EMBL" id="FNBE01000004">
    <property type="protein sequence ID" value="SDF24242.1"/>
    <property type="molecule type" value="Genomic_DNA"/>
</dbReference>
<sequence length="162" mass="15998">MIAAPGMVVVVGIGARRGVSAEAVRAALARLERDLPDDPARPAARIYASVDTKADEAGILAAIAPAPLHTRPAAALATVAALDSAVNPLVEAVTGTPSVAAAAALFVAREIDPAARLAVAKTVVGPVTVAAALADTPEGYVAAGTCGAVYHSGPLPEGTHSR</sequence>
<keyword evidence="3" id="KW-1185">Reference proteome</keyword>
<dbReference type="SUPFAM" id="SSF159664">
    <property type="entry name" value="CobE/GbiG C-terminal domain-like"/>
    <property type="match status" value="1"/>
</dbReference>
<dbReference type="GO" id="GO:0016787">
    <property type="term" value="F:hydrolase activity"/>
    <property type="evidence" value="ECO:0007669"/>
    <property type="project" value="UniProtKB-KW"/>
</dbReference>